<name>A0A166SKB6_STAPS</name>
<reference evidence="5" key="2">
    <citation type="journal article" date="2018" name="Vet. Microbiol.">
        <title>Methicillin-resistant staphylococci amongst veterinary personnel, personnel-owned pets, patients and the hospital environment of two small animal veterinary hospitals.</title>
        <authorList>
            <person name="Worthing K.A."/>
            <person name="Brown J."/>
            <person name="Gerber L."/>
            <person name="Abraham S."/>
            <person name="Trott D."/>
            <person name="Norris J.M."/>
        </authorList>
    </citation>
    <scope>NUCLEOTIDE SEQUENCE</scope>
    <source>
        <strain evidence="5">ST496-2</strain>
    </source>
</reference>
<dbReference type="EMBL" id="AAXKXX010000012">
    <property type="protein sequence ID" value="EGQ4385098.1"/>
    <property type="molecule type" value="Genomic_DNA"/>
</dbReference>
<keyword evidence="9" id="KW-1185">Reference proteome</keyword>
<dbReference type="AlphaFoldDB" id="A0A166SKB6"/>
<keyword evidence="1" id="KW-1133">Transmembrane helix</keyword>
<dbReference type="EMBL" id="CP066884">
    <property type="protein sequence ID" value="QQM97591.1"/>
    <property type="molecule type" value="Genomic_DNA"/>
</dbReference>
<dbReference type="Pfam" id="PF11151">
    <property type="entry name" value="DUF2929"/>
    <property type="match status" value="1"/>
</dbReference>
<sequence>MKYFITLIWAILLVEMINFVLNSLSGGGPLNVVTPLFVAVIMVIALALLDVATTPPKQSQETNEI</sequence>
<evidence type="ECO:0000313" key="6">
    <source>
        <dbReference type="Proteomes" id="UP000246800"/>
    </source>
</evidence>
<reference evidence="7" key="3">
    <citation type="journal article" date="2018" name="Vet. Microbiol.">
        <title>Molecular epidemiology of methicillin-resistant staphylococci amongst veterinary personnel, personnel-owned pets, patients and the hospital environment of two companion animal veterinary hospitals.</title>
        <authorList>
            <person name="Worthing K.A."/>
            <person name="Brown J."/>
            <person name="Gerber L."/>
            <person name="Abraham S."/>
            <person name="Trott D."/>
            <person name="Norris J.M."/>
        </authorList>
    </citation>
    <scope>NUCLEOTIDE SEQUENCE [LARGE SCALE GENOMIC DNA]</scope>
    <source>
        <strain evidence="7">ST496-2</strain>
    </source>
</reference>
<dbReference type="eggNOG" id="ENOG5033CMT">
    <property type="taxonomic scope" value="Bacteria"/>
</dbReference>
<protein>
    <submittedName>
        <fullName evidence="3">DUF2929 domain-containing protein</fullName>
    </submittedName>
    <submittedName>
        <fullName evidence="2">DUF2929 family protein</fullName>
    </submittedName>
    <submittedName>
        <fullName evidence="4">YjzD family protein</fullName>
    </submittedName>
</protein>
<reference evidence="3 6" key="1">
    <citation type="journal article" date="2018" name="Vet. Microbiol.">
        <title>Clonal diversity and geographic distribution of methicillin-resistant Staphylococcus pseudintermedius from Australian animals: Discovery of novel sequence types.</title>
        <authorList>
            <person name="Worthing K.A."/>
            <person name="Abraham S."/>
            <person name="Coombs G.W."/>
            <person name="Pang S."/>
            <person name="Saputra S."/>
            <person name="Jordan D."/>
            <person name="Trott D.J."/>
            <person name="Norris J.M."/>
        </authorList>
    </citation>
    <scope>NUCLEOTIDE SEQUENCE [LARGE SCALE GENOMIC DNA]</scope>
    <source>
        <strain evidence="3 6">ST525 1</strain>
    </source>
</reference>
<evidence type="ECO:0000313" key="3">
    <source>
        <dbReference type="EMBL" id="PWZ74606.1"/>
    </source>
</evidence>
<dbReference type="Proteomes" id="UP000600220">
    <property type="component" value="Unassembled WGS sequence"/>
</dbReference>
<keyword evidence="1" id="KW-0472">Membrane</keyword>
<evidence type="ECO:0000313" key="9">
    <source>
        <dbReference type="Proteomes" id="UP000600220"/>
    </source>
</evidence>
<reference evidence="4 8" key="5">
    <citation type="submission" date="2020-12" db="EMBL/GenBank/DDBJ databases">
        <title>Whole genome sequencing and de novo assembly of Staphylococcus pseudintermedius: a novel pangenome approach to unravel pathogenesis of canine pyoderma.</title>
        <authorList>
            <person name="Ferrer L."/>
            <person name="Perez D."/>
            <person name="Fonticoba R."/>
            <person name="Vines J."/>
            <person name="Fabregas N."/>
            <person name="Madronero S."/>
            <person name="Meroni G."/>
            <person name="Martino P."/>
            <person name="Martinez S."/>
            <person name="Cusco A."/>
            <person name="Migura L."/>
            <person name="Francino O."/>
        </authorList>
    </citation>
    <scope>NUCLEOTIDE SEQUENCE [LARGE SCALE GENOMIC DNA]</scope>
    <source>
        <strain evidence="4 8">HSP080</strain>
    </source>
</reference>
<evidence type="ECO:0000313" key="2">
    <source>
        <dbReference type="EMBL" id="EGQ4385098.1"/>
    </source>
</evidence>
<organism evidence="3 6">
    <name type="scientific">Staphylococcus pseudintermedius</name>
    <dbReference type="NCBI Taxonomy" id="283734"/>
    <lineage>
        <taxon>Bacteria</taxon>
        <taxon>Bacillati</taxon>
        <taxon>Bacillota</taxon>
        <taxon>Bacilli</taxon>
        <taxon>Bacillales</taxon>
        <taxon>Staphylococcaceae</taxon>
        <taxon>Staphylococcus</taxon>
        <taxon>Staphylococcus intermedius group</taxon>
    </lineage>
</organism>
<evidence type="ECO:0000256" key="1">
    <source>
        <dbReference type="SAM" id="Phobius"/>
    </source>
</evidence>
<accession>A0A166SKB6</accession>
<dbReference type="EMBL" id="QQPC01000106">
    <property type="protein sequence ID" value="REA80277.1"/>
    <property type="molecule type" value="Genomic_DNA"/>
</dbReference>
<dbReference type="InterPro" id="IPR021324">
    <property type="entry name" value="DUF2929"/>
</dbReference>
<dbReference type="RefSeq" id="WP_014614384.1">
    <property type="nucleotide sequence ID" value="NZ_AP019372.1"/>
</dbReference>
<dbReference type="OrthoDB" id="2440739at2"/>
<dbReference type="Proteomes" id="UP000595859">
    <property type="component" value="Chromosome"/>
</dbReference>
<keyword evidence="1" id="KW-0812">Transmembrane</keyword>
<dbReference type="Proteomes" id="UP000246800">
    <property type="component" value="Unassembled WGS sequence"/>
</dbReference>
<gene>
    <name evidence="3" type="ORF">DD902_08030</name>
    <name evidence="5" type="ORF">DV961_12115</name>
    <name evidence="2" type="ORF">EGV54_08340</name>
    <name evidence="4" type="ORF">JGZ15_08835</name>
</gene>
<reference evidence="2 9" key="4">
    <citation type="submission" date="2018-11" db="EMBL/GenBank/DDBJ databases">
        <authorList>
            <consortium name="Veterinary Laboratory Investigation and Response Network"/>
        </authorList>
    </citation>
    <scope>NUCLEOTIDE SEQUENCE [LARGE SCALE GENOMIC DNA]</scope>
    <source>
        <strain evidence="2 9">SPSE-18-VL-LA-PA-Ryan-0021</strain>
    </source>
</reference>
<evidence type="ECO:0000313" key="7">
    <source>
        <dbReference type="Proteomes" id="UP000256409"/>
    </source>
</evidence>
<proteinExistence type="predicted"/>
<evidence type="ECO:0000313" key="4">
    <source>
        <dbReference type="EMBL" id="QQM97591.1"/>
    </source>
</evidence>
<dbReference type="Proteomes" id="UP000256409">
    <property type="component" value="Unassembled WGS sequence"/>
</dbReference>
<evidence type="ECO:0000313" key="8">
    <source>
        <dbReference type="Proteomes" id="UP000595859"/>
    </source>
</evidence>
<feature type="transmembrane region" description="Helical" evidence="1">
    <location>
        <begin position="32"/>
        <end position="52"/>
    </location>
</feature>
<dbReference type="GeneID" id="93824721"/>
<dbReference type="OMA" id="MRYIMVL"/>
<evidence type="ECO:0000313" key="5">
    <source>
        <dbReference type="EMBL" id="REA80277.1"/>
    </source>
</evidence>
<dbReference type="EMBL" id="QEIT01000035">
    <property type="protein sequence ID" value="PWZ74606.1"/>
    <property type="molecule type" value="Genomic_DNA"/>
</dbReference>